<sequence>MTITTEVNEAKDDLDTAMGELRRVHVLLEEHLNVGDILGTEYCVFLDSLNIIEHKVRRVRASL</sequence>
<name>A0A222YZ34_9CAUD</name>
<organism evidence="1 2">
    <name type="scientific">Mycobacterium phage MyraDee</name>
    <dbReference type="NCBI Taxonomy" id="2024303"/>
    <lineage>
        <taxon>Viruses</taxon>
        <taxon>Duplodnaviria</taxon>
        <taxon>Heunggongvirae</taxon>
        <taxon>Uroviricota</taxon>
        <taxon>Caudoviricetes</taxon>
        <taxon>Myradeevirus</taxon>
        <taxon>Myradeevirus MyraDee</taxon>
    </lineage>
</organism>
<accession>A0A222YZ34</accession>
<keyword evidence="2" id="KW-1185">Reference proteome</keyword>
<dbReference type="Proteomes" id="UP000225918">
    <property type="component" value="Segment"/>
</dbReference>
<evidence type="ECO:0000313" key="1">
    <source>
        <dbReference type="EMBL" id="ASR77183.1"/>
    </source>
</evidence>
<evidence type="ECO:0000313" key="2">
    <source>
        <dbReference type="Proteomes" id="UP000225918"/>
    </source>
</evidence>
<proteinExistence type="predicted"/>
<reference evidence="2" key="1">
    <citation type="submission" date="2017-05" db="EMBL/GenBank/DDBJ databases">
        <authorList>
            <person name="Song R."/>
            <person name="Chenine A.L."/>
            <person name="Ruprecht R.M."/>
        </authorList>
    </citation>
    <scope>NUCLEOTIDE SEQUENCE [LARGE SCALE GENOMIC DNA]</scope>
</reference>
<protein>
    <submittedName>
        <fullName evidence="1">Uncharacterized protein</fullName>
    </submittedName>
</protein>
<dbReference type="EMBL" id="MF141539">
    <property type="protein sequence ID" value="ASR77183.1"/>
    <property type="molecule type" value="Genomic_DNA"/>
</dbReference>
<gene>
    <name evidence="1" type="ORF">SEA_MYRADEE_76</name>
</gene>